<reference evidence="2" key="1">
    <citation type="journal article" date="2023" name="G3 (Bethesda)">
        <title>Whole genome assembly and annotation of the endangered Caribbean coral Acropora cervicornis.</title>
        <authorList>
            <person name="Selwyn J.D."/>
            <person name="Vollmer S.V."/>
        </authorList>
    </citation>
    <scope>NUCLEOTIDE SEQUENCE</scope>
    <source>
        <strain evidence="2">K2</strain>
    </source>
</reference>
<dbReference type="EMBL" id="JARQWQ010000009">
    <property type="protein sequence ID" value="KAK2569698.1"/>
    <property type="molecule type" value="Genomic_DNA"/>
</dbReference>
<keyword evidence="3" id="KW-1185">Reference proteome</keyword>
<gene>
    <name evidence="2" type="ORF">P5673_005533</name>
</gene>
<name>A0AAD9QY83_ACRCE</name>
<feature type="region of interest" description="Disordered" evidence="1">
    <location>
        <begin position="318"/>
        <end position="347"/>
    </location>
</feature>
<sequence>MNRDRRKLSRSLEERGTLVSLTRSSQLSQKDNELKQKLDAIDTSYKLSNKRIKKETRELREILYGFQRELKLSKDMKGAYTPSLLEKPHHGRVRRTTVSSVPSEDRKEVWPERYQDRREMAKHLELDDMERRKSESFPSASPSHVVKTIEDGISGEKLGDKIRRAQEDELKDNRSPVFVQEIIGDLRAQQPKSSELKNELNFDPEGSQSTIWENESGTSRSIVQAGNRRIRGHSFTEHQDRRKKSSVDASHSPFSKSFRGRFVTDNETISTGYNRKKSQPQQISEIGMTRQPRPNIGEELPSVPKQRKISLNVPLYVTQRNDSNDRGASPMGGPSMRLPSNDSSVSAFDSLPENLGGRRMSVAHGRVRKISRATGLPPLKEERSRQQESLVENWSDLAKCRYLRKEENDISIDDIFRKE</sequence>
<proteinExistence type="predicted"/>
<feature type="compositionally biased region" description="Basic and acidic residues" evidence="1">
    <location>
        <begin position="103"/>
        <end position="112"/>
    </location>
</feature>
<feature type="compositionally biased region" description="Polar residues" evidence="1">
    <location>
        <begin position="206"/>
        <end position="224"/>
    </location>
</feature>
<evidence type="ECO:0000313" key="3">
    <source>
        <dbReference type="Proteomes" id="UP001249851"/>
    </source>
</evidence>
<feature type="compositionally biased region" description="Basic and acidic residues" evidence="1">
    <location>
        <begin position="157"/>
        <end position="174"/>
    </location>
</feature>
<evidence type="ECO:0000256" key="1">
    <source>
        <dbReference type="SAM" id="MobiDB-lite"/>
    </source>
</evidence>
<evidence type="ECO:0000313" key="2">
    <source>
        <dbReference type="EMBL" id="KAK2569698.1"/>
    </source>
</evidence>
<comment type="caution">
    <text evidence="2">The sequence shown here is derived from an EMBL/GenBank/DDBJ whole genome shotgun (WGS) entry which is preliminary data.</text>
</comment>
<dbReference type="AlphaFoldDB" id="A0AAD9QY83"/>
<protein>
    <submittedName>
        <fullName evidence="2">Uncharacterized protein</fullName>
    </submittedName>
</protein>
<reference evidence="2" key="2">
    <citation type="journal article" date="2023" name="Science">
        <title>Genomic signatures of disease resistance in endangered staghorn corals.</title>
        <authorList>
            <person name="Vollmer S.V."/>
            <person name="Selwyn J.D."/>
            <person name="Despard B.A."/>
            <person name="Roesel C.L."/>
        </authorList>
    </citation>
    <scope>NUCLEOTIDE SEQUENCE</scope>
    <source>
        <strain evidence="2">K2</strain>
    </source>
</reference>
<feature type="compositionally biased region" description="Basic and acidic residues" evidence="1">
    <location>
        <begin position="124"/>
        <end position="135"/>
    </location>
</feature>
<feature type="region of interest" description="Disordered" evidence="1">
    <location>
        <begin position="81"/>
        <end position="112"/>
    </location>
</feature>
<feature type="compositionally biased region" description="Polar residues" evidence="1">
    <location>
        <begin position="338"/>
        <end position="347"/>
    </location>
</feature>
<organism evidence="2 3">
    <name type="scientific">Acropora cervicornis</name>
    <name type="common">Staghorn coral</name>
    <dbReference type="NCBI Taxonomy" id="6130"/>
    <lineage>
        <taxon>Eukaryota</taxon>
        <taxon>Metazoa</taxon>
        <taxon>Cnidaria</taxon>
        <taxon>Anthozoa</taxon>
        <taxon>Hexacorallia</taxon>
        <taxon>Scleractinia</taxon>
        <taxon>Astrocoeniina</taxon>
        <taxon>Acroporidae</taxon>
        <taxon>Acropora</taxon>
    </lineage>
</organism>
<feature type="compositionally biased region" description="Polar residues" evidence="1">
    <location>
        <begin position="265"/>
        <end position="284"/>
    </location>
</feature>
<dbReference type="Proteomes" id="UP001249851">
    <property type="component" value="Unassembled WGS sequence"/>
</dbReference>
<accession>A0AAD9QY83</accession>
<feature type="region of interest" description="Disordered" evidence="1">
    <location>
        <begin position="124"/>
        <end position="305"/>
    </location>
</feature>